<proteinExistence type="predicted"/>
<evidence type="ECO:0000313" key="4">
    <source>
        <dbReference type="Proteomes" id="UP001221757"/>
    </source>
</evidence>
<feature type="transmembrane region" description="Helical" evidence="2">
    <location>
        <begin position="124"/>
        <end position="142"/>
    </location>
</feature>
<comment type="caution">
    <text evidence="3">The sequence shown here is derived from an EMBL/GenBank/DDBJ whole genome shotgun (WGS) entry which is preliminary data.</text>
</comment>
<evidence type="ECO:0000256" key="2">
    <source>
        <dbReference type="SAM" id="Phobius"/>
    </source>
</evidence>
<evidence type="ECO:0000256" key="1">
    <source>
        <dbReference type="SAM" id="MobiDB-lite"/>
    </source>
</evidence>
<gene>
    <name evidence="3" type="ORF">B0H17DRAFT_944646</name>
</gene>
<feature type="transmembrane region" description="Helical" evidence="2">
    <location>
        <begin position="96"/>
        <end position="117"/>
    </location>
</feature>
<evidence type="ECO:0000313" key="3">
    <source>
        <dbReference type="EMBL" id="KAJ7677657.1"/>
    </source>
</evidence>
<keyword evidence="2" id="KW-0812">Transmembrane</keyword>
<organism evidence="3 4">
    <name type="scientific">Mycena rosella</name>
    <name type="common">Pink bonnet</name>
    <name type="synonym">Agaricus rosellus</name>
    <dbReference type="NCBI Taxonomy" id="1033263"/>
    <lineage>
        <taxon>Eukaryota</taxon>
        <taxon>Fungi</taxon>
        <taxon>Dikarya</taxon>
        <taxon>Basidiomycota</taxon>
        <taxon>Agaricomycotina</taxon>
        <taxon>Agaricomycetes</taxon>
        <taxon>Agaricomycetidae</taxon>
        <taxon>Agaricales</taxon>
        <taxon>Marasmiineae</taxon>
        <taxon>Mycenaceae</taxon>
        <taxon>Mycena</taxon>
    </lineage>
</organism>
<feature type="region of interest" description="Disordered" evidence="1">
    <location>
        <begin position="153"/>
        <end position="175"/>
    </location>
</feature>
<keyword evidence="2" id="KW-1133">Transmembrane helix</keyword>
<dbReference type="Proteomes" id="UP001221757">
    <property type="component" value="Unassembled WGS sequence"/>
</dbReference>
<keyword evidence="2" id="KW-0472">Membrane</keyword>
<feature type="transmembrane region" description="Helical" evidence="2">
    <location>
        <begin position="23"/>
        <end position="43"/>
    </location>
</feature>
<accession>A0AAD7D418</accession>
<name>A0AAD7D418_MYCRO</name>
<reference evidence="3" key="1">
    <citation type="submission" date="2023-03" db="EMBL/GenBank/DDBJ databases">
        <title>Massive genome expansion in bonnet fungi (Mycena s.s.) driven by repeated elements and novel gene families across ecological guilds.</title>
        <authorList>
            <consortium name="Lawrence Berkeley National Laboratory"/>
            <person name="Harder C.B."/>
            <person name="Miyauchi S."/>
            <person name="Viragh M."/>
            <person name="Kuo A."/>
            <person name="Thoen E."/>
            <person name="Andreopoulos B."/>
            <person name="Lu D."/>
            <person name="Skrede I."/>
            <person name="Drula E."/>
            <person name="Henrissat B."/>
            <person name="Morin E."/>
            <person name="Kohler A."/>
            <person name="Barry K."/>
            <person name="LaButti K."/>
            <person name="Morin E."/>
            <person name="Salamov A."/>
            <person name="Lipzen A."/>
            <person name="Mereny Z."/>
            <person name="Hegedus B."/>
            <person name="Baldrian P."/>
            <person name="Stursova M."/>
            <person name="Weitz H."/>
            <person name="Taylor A."/>
            <person name="Grigoriev I.V."/>
            <person name="Nagy L.G."/>
            <person name="Martin F."/>
            <person name="Kauserud H."/>
        </authorList>
    </citation>
    <scope>NUCLEOTIDE SEQUENCE</scope>
    <source>
        <strain evidence="3">CBHHK067</strain>
    </source>
</reference>
<dbReference type="EMBL" id="JARKIE010000136">
    <property type="protein sequence ID" value="KAJ7677657.1"/>
    <property type="molecule type" value="Genomic_DNA"/>
</dbReference>
<protein>
    <submittedName>
        <fullName evidence="3">Uncharacterized protein</fullName>
    </submittedName>
</protein>
<sequence length="175" mass="19023">TSVFAIDPSPQSLFKVDAFAQKAVAASSIATGLGILCTAWFLLRYYRLQSSVFKTRAKDINGSYLSFSLSARLPMLGALVSLAAMVAFIGRIAYNTLPAFVIVLAIAFCLIMGLQFLVRGSEMLYSFIVVLLTVVAAWTAAYRMPRRVDPESDAGFTMPNDTSANERSAAVMQRT</sequence>
<feature type="non-terminal residue" evidence="3">
    <location>
        <position position="175"/>
    </location>
</feature>
<feature type="transmembrane region" description="Helical" evidence="2">
    <location>
        <begin position="64"/>
        <end position="90"/>
    </location>
</feature>
<keyword evidence="4" id="KW-1185">Reference proteome</keyword>
<dbReference type="AlphaFoldDB" id="A0AAD7D418"/>